<dbReference type="SUPFAM" id="SSF53955">
    <property type="entry name" value="Lysozyme-like"/>
    <property type="match status" value="1"/>
</dbReference>
<gene>
    <name evidence="3" type="ORF">LPU83_1710</name>
</gene>
<keyword evidence="1" id="KW-0812">Transmembrane</keyword>
<evidence type="ECO:0000256" key="1">
    <source>
        <dbReference type="SAM" id="Phobius"/>
    </source>
</evidence>
<organism evidence="3 4">
    <name type="scientific">Rhizobium favelukesii</name>
    <dbReference type="NCBI Taxonomy" id="348824"/>
    <lineage>
        <taxon>Bacteria</taxon>
        <taxon>Pseudomonadati</taxon>
        <taxon>Pseudomonadota</taxon>
        <taxon>Alphaproteobacteria</taxon>
        <taxon>Hyphomicrobiales</taxon>
        <taxon>Rhizobiaceae</taxon>
        <taxon>Rhizobium/Agrobacterium group</taxon>
        <taxon>Rhizobium</taxon>
    </lineage>
</organism>
<dbReference type="CDD" id="cd13926">
    <property type="entry name" value="N-acetylmuramidase_GH108"/>
    <property type="match status" value="1"/>
</dbReference>
<sequence>MKTNYENCLAITLKWEGGDVNNPADPGGKTRWGVTQATYDAWRVSQKLAKKSVFVMTKTEMLAIYKANYWDAVSGDTLAVGVDLVTWDYGVNSGPARAKKTLLSVVGGTAVQTIQKLSAKRLSFLKGLTTFKTFGKGWSSRVADVEARAVKMALGSSQATKGALLAEADKAAGKASLKTKAAGTTGAASAASTTVPHNVDQYLSWGILGLIAVGVSVAVYLTWKARHDKERAAAYTRVAEEV</sequence>
<dbReference type="eggNOG" id="COG3926">
    <property type="taxonomic scope" value="Bacteria"/>
</dbReference>
<evidence type="ECO:0000313" key="3">
    <source>
        <dbReference type="EMBL" id="CDM57375.1"/>
    </source>
</evidence>
<keyword evidence="1" id="KW-0472">Membrane</keyword>
<feature type="transmembrane region" description="Helical" evidence="1">
    <location>
        <begin position="202"/>
        <end position="223"/>
    </location>
</feature>
<proteinExistence type="predicted"/>
<dbReference type="EMBL" id="HG916852">
    <property type="protein sequence ID" value="CDM57375.1"/>
    <property type="molecule type" value="Genomic_DNA"/>
</dbReference>
<dbReference type="PATRIC" id="fig|348824.6.peg.1833"/>
<keyword evidence="4" id="KW-1185">Reference proteome</keyword>
<dbReference type="RefSeq" id="WP_051509078.1">
    <property type="nucleotide sequence ID" value="NZ_HG916852.1"/>
</dbReference>
<keyword evidence="1" id="KW-1133">Transmembrane helix</keyword>
<evidence type="ECO:0000313" key="4">
    <source>
        <dbReference type="Proteomes" id="UP000019443"/>
    </source>
</evidence>
<dbReference type="KEGG" id="rhl:LPU83_1710"/>
<dbReference type="InterPro" id="IPR008565">
    <property type="entry name" value="TtsA-like_GH18_dom"/>
</dbReference>
<dbReference type="AlphaFoldDB" id="W6RAJ7"/>
<evidence type="ECO:0000259" key="2">
    <source>
        <dbReference type="Pfam" id="PF05838"/>
    </source>
</evidence>
<dbReference type="InterPro" id="IPR023346">
    <property type="entry name" value="Lysozyme-like_dom_sf"/>
</dbReference>
<name>W6RAJ7_9HYPH</name>
<reference evidence="3" key="1">
    <citation type="submission" date="2013-11" db="EMBL/GenBank/DDBJ databases">
        <title>Draft genome sequence of the broad-host-range Rhizobium sp. LPU83 strain, a member of the low-genetic diversity Oregon-like Rhizobium sp. group.</title>
        <authorList>
            <person name="Wibberg D."/>
            <person name="Puehler A."/>
            <person name="Schlueter A."/>
        </authorList>
    </citation>
    <scope>NUCLEOTIDE SEQUENCE [LARGE SCALE GENOMIC DNA]</scope>
    <source>
        <strain evidence="3">LPU83</strain>
    </source>
</reference>
<feature type="domain" description="TtsA-like Glycoside hydrolase family 108" evidence="2">
    <location>
        <begin position="10"/>
        <end position="94"/>
    </location>
</feature>
<dbReference type="HOGENOM" id="CLU_082693_0_0_5"/>
<accession>W6RAJ7</accession>
<dbReference type="Proteomes" id="UP000019443">
    <property type="component" value="Chromosome"/>
</dbReference>
<protein>
    <submittedName>
        <fullName evidence="3">Conserved protein</fullName>
    </submittedName>
</protein>
<dbReference type="Pfam" id="PF05838">
    <property type="entry name" value="Glyco_hydro_108"/>
    <property type="match status" value="1"/>
</dbReference>
<dbReference type="Gene3D" id="1.20.141.10">
    <property type="entry name" value="Chitosanase, subunit A, domain 1"/>
    <property type="match status" value="1"/>
</dbReference>